<feature type="region of interest" description="Disordered" evidence="1">
    <location>
        <begin position="86"/>
        <end position="120"/>
    </location>
</feature>
<sequence>MSDLEFSRERVGVKAKESWTDSDTFAIIGSEAGRLDPASAFSQEPLGDRLAGVGELRAAFDLLCVSAAGTIMELSDACAVLGSGTDSAVSNMDETEQRSSFDFEELHRRMSGGDEFEGPR</sequence>
<dbReference type="Proteomes" id="UP000280819">
    <property type="component" value="Unassembled WGS sequence"/>
</dbReference>
<dbReference type="RefSeq" id="WP_124844104.1">
    <property type="nucleotide sequence ID" value="NZ_JAUNKP010000018.1"/>
</dbReference>
<feature type="compositionally biased region" description="Basic and acidic residues" evidence="1">
    <location>
        <begin position="95"/>
        <end position="120"/>
    </location>
</feature>
<evidence type="ECO:0000313" key="2">
    <source>
        <dbReference type="EMBL" id="RRD05363.1"/>
    </source>
</evidence>
<evidence type="ECO:0000256" key="1">
    <source>
        <dbReference type="SAM" id="MobiDB-lite"/>
    </source>
</evidence>
<protein>
    <submittedName>
        <fullName evidence="2">Uncharacterized protein</fullName>
    </submittedName>
</protein>
<reference evidence="2 3" key="1">
    <citation type="submission" date="2018-11" db="EMBL/GenBank/DDBJ databases">
        <title>Genomes From Bacteria Associated with the Canine Oral Cavity: a Test Case for Automated Genome-Based Taxonomic Assignment.</title>
        <authorList>
            <person name="Coil D.A."/>
            <person name="Jospin G."/>
            <person name="Darling A.E."/>
            <person name="Wallis C."/>
            <person name="Davis I.J."/>
            <person name="Harris S."/>
            <person name="Eisen J.A."/>
            <person name="Holcombe L.J."/>
            <person name="O'Flynn C."/>
        </authorList>
    </citation>
    <scope>NUCLEOTIDE SEQUENCE [LARGE SCALE GENOMIC DNA]</scope>
    <source>
        <strain evidence="2 3">OH887_COT-365</strain>
    </source>
</reference>
<proteinExistence type="predicted"/>
<evidence type="ECO:0000313" key="3">
    <source>
        <dbReference type="Proteomes" id="UP000280819"/>
    </source>
</evidence>
<dbReference type="OrthoDB" id="3262730at2"/>
<dbReference type="EMBL" id="RQZG01000006">
    <property type="protein sequence ID" value="RRD05363.1"/>
    <property type="molecule type" value="Genomic_DNA"/>
</dbReference>
<comment type="caution">
    <text evidence="2">The sequence shown here is derived from an EMBL/GenBank/DDBJ whole genome shotgun (WGS) entry which is preliminary data.</text>
</comment>
<organism evidence="2 3">
    <name type="scientific">Arachnia propionica</name>
    <dbReference type="NCBI Taxonomy" id="1750"/>
    <lineage>
        <taxon>Bacteria</taxon>
        <taxon>Bacillati</taxon>
        <taxon>Actinomycetota</taxon>
        <taxon>Actinomycetes</taxon>
        <taxon>Propionibacteriales</taxon>
        <taxon>Propionibacteriaceae</taxon>
        <taxon>Arachnia</taxon>
    </lineage>
</organism>
<accession>A0A3P1TA87</accession>
<dbReference type="AlphaFoldDB" id="A0A3P1TA87"/>
<name>A0A3P1TA87_9ACTN</name>
<gene>
    <name evidence="2" type="ORF">EII34_06410</name>
</gene>